<dbReference type="EMBL" id="CAXKWB010012162">
    <property type="protein sequence ID" value="CAL4103551.1"/>
    <property type="molecule type" value="Genomic_DNA"/>
</dbReference>
<evidence type="ECO:0000313" key="1">
    <source>
        <dbReference type="EMBL" id="CAL4103551.1"/>
    </source>
</evidence>
<evidence type="ECO:0000313" key="2">
    <source>
        <dbReference type="Proteomes" id="UP001497623"/>
    </source>
</evidence>
<dbReference type="Proteomes" id="UP001497623">
    <property type="component" value="Unassembled WGS sequence"/>
</dbReference>
<accession>A0AAV2QWB2</accession>
<proteinExistence type="predicted"/>
<name>A0AAV2QWB2_MEGNR</name>
<organism evidence="1 2">
    <name type="scientific">Meganyctiphanes norvegica</name>
    <name type="common">Northern krill</name>
    <name type="synonym">Thysanopoda norvegica</name>
    <dbReference type="NCBI Taxonomy" id="48144"/>
    <lineage>
        <taxon>Eukaryota</taxon>
        <taxon>Metazoa</taxon>
        <taxon>Ecdysozoa</taxon>
        <taxon>Arthropoda</taxon>
        <taxon>Crustacea</taxon>
        <taxon>Multicrustacea</taxon>
        <taxon>Malacostraca</taxon>
        <taxon>Eumalacostraca</taxon>
        <taxon>Eucarida</taxon>
        <taxon>Euphausiacea</taxon>
        <taxon>Euphausiidae</taxon>
        <taxon>Meganyctiphanes</taxon>
    </lineage>
</organism>
<gene>
    <name evidence="1" type="ORF">MNOR_LOCUS17592</name>
</gene>
<comment type="caution">
    <text evidence="1">The sequence shown here is derived from an EMBL/GenBank/DDBJ whole genome shotgun (WGS) entry which is preliminary data.</text>
</comment>
<sequence>MILEDNSSVTINNDSDMNCIIDQIEKWLNNNCSIYVMLVSHHCNEHFGALDDLEANGHPTARIIRVQPNRLLNIKIIDSATQFYLGEQLNFWCPFCLTEFKNGWQDAPENNS</sequence>
<dbReference type="AlphaFoldDB" id="A0AAV2QWB2"/>
<reference evidence="1 2" key="1">
    <citation type="submission" date="2024-05" db="EMBL/GenBank/DDBJ databases">
        <authorList>
            <person name="Wallberg A."/>
        </authorList>
    </citation>
    <scope>NUCLEOTIDE SEQUENCE [LARGE SCALE GENOMIC DNA]</scope>
</reference>
<keyword evidence="2" id="KW-1185">Reference proteome</keyword>
<protein>
    <submittedName>
        <fullName evidence="1">Uncharacterized protein</fullName>
    </submittedName>
</protein>